<dbReference type="InterPro" id="IPR050407">
    <property type="entry name" value="Geranylgeranyl_reductase"/>
</dbReference>
<dbReference type="EMBL" id="FNCA01000006">
    <property type="protein sequence ID" value="SDG05375.1"/>
    <property type="molecule type" value="Genomic_DNA"/>
</dbReference>
<dbReference type="Pfam" id="PF13450">
    <property type="entry name" value="NAD_binding_8"/>
    <property type="match status" value="1"/>
</dbReference>
<protein>
    <submittedName>
        <fullName evidence="1">Dehydrogenase (Flavoprotein)</fullName>
    </submittedName>
</protein>
<evidence type="ECO:0000313" key="2">
    <source>
        <dbReference type="Proteomes" id="UP000199259"/>
    </source>
</evidence>
<keyword evidence="2" id="KW-1185">Reference proteome</keyword>
<dbReference type="PANTHER" id="PTHR42685:SF18">
    <property type="entry name" value="DIGERANYLGERANYLGLYCEROPHOSPHOLIPID REDUCTASE"/>
    <property type="match status" value="1"/>
</dbReference>
<proteinExistence type="predicted"/>
<organism evidence="1 2">
    <name type="scientific">Methanolobus vulcani</name>
    <dbReference type="NCBI Taxonomy" id="38026"/>
    <lineage>
        <taxon>Archaea</taxon>
        <taxon>Methanobacteriati</taxon>
        <taxon>Methanobacteriota</taxon>
        <taxon>Stenosarchaea group</taxon>
        <taxon>Methanomicrobia</taxon>
        <taxon>Methanosarcinales</taxon>
        <taxon>Methanosarcinaceae</taxon>
        <taxon>Methanolobus</taxon>
    </lineage>
</organism>
<dbReference type="OrthoDB" id="46008at2157"/>
<dbReference type="Proteomes" id="UP000199259">
    <property type="component" value="Unassembled WGS sequence"/>
</dbReference>
<dbReference type="SUPFAM" id="SSF51905">
    <property type="entry name" value="FAD/NAD(P)-binding domain"/>
    <property type="match status" value="1"/>
</dbReference>
<dbReference type="AlphaFoldDB" id="A0A7Z7AY78"/>
<reference evidence="1 2" key="1">
    <citation type="submission" date="2016-10" db="EMBL/GenBank/DDBJ databases">
        <authorList>
            <person name="Varghese N."/>
            <person name="Submissions S."/>
        </authorList>
    </citation>
    <scope>NUCLEOTIDE SEQUENCE [LARGE SCALE GENOMIC DNA]</scope>
    <source>
        <strain evidence="1 2">PL 12/M</strain>
    </source>
</reference>
<dbReference type="PANTHER" id="PTHR42685">
    <property type="entry name" value="GERANYLGERANYL DIPHOSPHATE REDUCTASE"/>
    <property type="match status" value="1"/>
</dbReference>
<sequence length="332" mass="37641">MNKEINILGGGISGLTCAIILSKNGYNVNIYEKKQVTGKRFNSDWQGIENWSEETDVLDELKSFGIDLSFDYVPVSELDLHYSDKIRTLTGDNACYLVKRGTADDCLDTCLFEQAKDLGVNIHYGIKPDENTPIHVIATGPEKGNMFAKGIKFQTNSPDNYHMAFGNDIAKGFYSYLLIKNGEATIATVFDNKNLRDSESFLSNTIDYFSDYYDPDEVNSGRKFGGYGYFEIRKTLHDDNGAMLIGEAGGLQDYLWGFGMRYAFQSANFAARSIMTGESYDNLIRENLHQKLKHSQRNRKLFEILGPLAYPLAYHLFNRSKDPLKLLNMVYR</sequence>
<comment type="caution">
    <text evidence="1">The sequence shown here is derived from an EMBL/GenBank/DDBJ whole genome shotgun (WGS) entry which is preliminary data.</text>
</comment>
<dbReference type="InterPro" id="IPR036188">
    <property type="entry name" value="FAD/NAD-bd_sf"/>
</dbReference>
<evidence type="ECO:0000313" key="1">
    <source>
        <dbReference type="EMBL" id="SDG05375.1"/>
    </source>
</evidence>
<accession>A0A7Z7AY78</accession>
<name>A0A7Z7AY78_9EURY</name>
<dbReference type="Gene3D" id="3.50.50.60">
    <property type="entry name" value="FAD/NAD(P)-binding domain"/>
    <property type="match status" value="2"/>
</dbReference>
<gene>
    <name evidence="1" type="ORF">SAMN04488589_2053</name>
</gene>
<dbReference type="RefSeq" id="WP_091710341.1">
    <property type="nucleotide sequence ID" value="NZ_FNCA01000006.1"/>
</dbReference>